<dbReference type="SUPFAM" id="SSF51735">
    <property type="entry name" value="NAD(P)-binding Rossmann-fold domains"/>
    <property type="match status" value="1"/>
</dbReference>
<reference evidence="8" key="1">
    <citation type="submission" date="2018-04" db="EMBL/GenBank/DDBJ databases">
        <authorList>
            <person name="Liu S."/>
            <person name="Wang Z."/>
            <person name="Li J."/>
        </authorList>
    </citation>
    <scope>NUCLEOTIDE SEQUENCE [LARGE SCALE GENOMIC DNA]</scope>
    <source>
        <strain evidence="8">622</strain>
    </source>
</reference>
<dbReference type="Pfam" id="PF08240">
    <property type="entry name" value="ADH_N"/>
    <property type="match status" value="1"/>
</dbReference>
<name>A0A2U1TH13_9MICO</name>
<dbReference type="PROSITE" id="PS00059">
    <property type="entry name" value="ADH_ZINC"/>
    <property type="match status" value="1"/>
</dbReference>
<dbReference type="RefSeq" id="WP_108962030.1">
    <property type="nucleotide sequence ID" value="NZ_QEFB01000001.1"/>
</dbReference>
<gene>
    <name evidence="7" type="ORF">DF223_02140</name>
</gene>
<dbReference type="GO" id="GO:0008270">
    <property type="term" value="F:zinc ion binding"/>
    <property type="evidence" value="ECO:0007669"/>
    <property type="project" value="InterPro"/>
</dbReference>
<dbReference type="Gene3D" id="3.40.50.720">
    <property type="entry name" value="NAD(P)-binding Rossmann-like Domain"/>
    <property type="match status" value="1"/>
</dbReference>
<evidence type="ECO:0000256" key="5">
    <source>
        <dbReference type="RuleBase" id="RU361277"/>
    </source>
</evidence>
<keyword evidence="4" id="KW-0560">Oxidoreductase</keyword>
<evidence type="ECO:0000313" key="8">
    <source>
        <dbReference type="Proteomes" id="UP000244962"/>
    </source>
</evidence>
<evidence type="ECO:0000256" key="4">
    <source>
        <dbReference type="ARBA" id="ARBA00023002"/>
    </source>
</evidence>
<evidence type="ECO:0000256" key="3">
    <source>
        <dbReference type="ARBA" id="ARBA00022833"/>
    </source>
</evidence>
<comment type="cofactor">
    <cofactor evidence="1 5">
        <name>Zn(2+)</name>
        <dbReference type="ChEBI" id="CHEBI:29105"/>
    </cofactor>
</comment>
<keyword evidence="2 5" id="KW-0479">Metal-binding</keyword>
<keyword evidence="3 5" id="KW-0862">Zinc</keyword>
<organism evidence="7 8">
    <name type="scientific">Mycetocola zhujimingii</name>
    <dbReference type="NCBI Taxonomy" id="2079792"/>
    <lineage>
        <taxon>Bacteria</taxon>
        <taxon>Bacillati</taxon>
        <taxon>Actinomycetota</taxon>
        <taxon>Actinomycetes</taxon>
        <taxon>Micrococcales</taxon>
        <taxon>Microbacteriaceae</taxon>
        <taxon>Mycetocola</taxon>
    </lineage>
</organism>
<dbReference type="InterPro" id="IPR013154">
    <property type="entry name" value="ADH-like_N"/>
</dbReference>
<protein>
    <submittedName>
        <fullName evidence="7">Alcohol dehydrogenase</fullName>
    </submittedName>
</protein>
<evidence type="ECO:0000256" key="2">
    <source>
        <dbReference type="ARBA" id="ARBA00022723"/>
    </source>
</evidence>
<keyword evidence="8" id="KW-1185">Reference proteome</keyword>
<evidence type="ECO:0000256" key="1">
    <source>
        <dbReference type="ARBA" id="ARBA00001947"/>
    </source>
</evidence>
<dbReference type="Gene3D" id="3.90.180.10">
    <property type="entry name" value="Medium-chain alcohol dehydrogenases, catalytic domain"/>
    <property type="match status" value="1"/>
</dbReference>
<dbReference type="InterPro" id="IPR020843">
    <property type="entry name" value="ER"/>
</dbReference>
<dbReference type="PANTHER" id="PTHR43401:SF5">
    <property type="entry name" value="ALCOHOL DEHYDROGENASE-RELATED"/>
    <property type="match status" value="1"/>
</dbReference>
<dbReference type="GO" id="GO:0016491">
    <property type="term" value="F:oxidoreductase activity"/>
    <property type="evidence" value="ECO:0007669"/>
    <property type="project" value="UniProtKB-KW"/>
</dbReference>
<dbReference type="Proteomes" id="UP000244962">
    <property type="component" value="Unassembled WGS sequence"/>
</dbReference>
<dbReference type="SUPFAM" id="SSF50129">
    <property type="entry name" value="GroES-like"/>
    <property type="match status" value="1"/>
</dbReference>
<dbReference type="InterPro" id="IPR002328">
    <property type="entry name" value="ADH_Zn_CS"/>
</dbReference>
<sequence>MRAVYYDSFLREPTVEEVPDPVPTPDGAVIAVEATGLCRSDIHAWEGHDDGVSLPHVPGHEFVGRIVSVGSAVSRFRPGQRVTVPFVCACGTCAECRAGHAQVCRNQTQPGFTHWGSYAERVAITSADVNLIEVPESLDVGAAAILGCRFATSYRALATQAAVREGEWVIVVGCGGVGLSAVMIGAALGARVVAVDISGAALDVAEAAGAEHTVNSTALSDTEVIERVKELTGDGAQVSLEAIGREHTTGIAIRSLARRGRHVQVGLFAQPPRIPMADVIAGELTVMGSHGMSAAEYPGMLELVASGRLRPQDLVTRTIGLDEVPAAMLAMSQGQSPAGVTIIRPDAR</sequence>
<evidence type="ECO:0000313" key="7">
    <source>
        <dbReference type="EMBL" id="PWC08174.1"/>
    </source>
</evidence>
<feature type="domain" description="Enoyl reductase (ER)" evidence="6">
    <location>
        <begin position="8"/>
        <end position="342"/>
    </location>
</feature>
<dbReference type="EMBL" id="QEFB01000001">
    <property type="protein sequence ID" value="PWC08174.1"/>
    <property type="molecule type" value="Genomic_DNA"/>
</dbReference>
<evidence type="ECO:0000259" key="6">
    <source>
        <dbReference type="SMART" id="SM00829"/>
    </source>
</evidence>
<dbReference type="SMART" id="SM00829">
    <property type="entry name" value="PKS_ER"/>
    <property type="match status" value="1"/>
</dbReference>
<dbReference type="InterPro" id="IPR011032">
    <property type="entry name" value="GroES-like_sf"/>
</dbReference>
<dbReference type="Pfam" id="PF00107">
    <property type="entry name" value="ADH_zinc_N"/>
    <property type="match status" value="1"/>
</dbReference>
<dbReference type="PANTHER" id="PTHR43401">
    <property type="entry name" value="L-THREONINE 3-DEHYDROGENASE"/>
    <property type="match status" value="1"/>
</dbReference>
<dbReference type="InterPro" id="IPR050129">
    <property type="entry name" value="Zn_alcohol_dh"/>
</dbReference>
<dbReference type="AlphaFoldDB" id="A0A2U1TH13"/>
<comment type="similarity">
    <text evidence="5">Belongs to the zinc-containing alcohol dehydrogenase family.</text>
</comment>
<comment type="caution">
    <text evidence="7">The sequence shown here is derived from an EMBL/GenBank/DDBJ whole genome shotgun (WGS) entry which is preliminary data.</text>
</comment>
<proteinExistence type="inferred from homology"/>
<dbReference type="InterPro" id="IPR013149">
    <property type="entry name" value="ADH-like_C"/>
</dbReference>
<accession>A0A2U1TH13</accession>
<dbReference type="InterPro" id="IPR036291">
    <property type="entry name" value="NAD(P)-bd_dom_sf"/>
</dbReference>